<gene>
    <name evidence="9" type="ORF">QQ008_10810</name>
</gene>
<feature type="repeat" description="TPR" evidence="6">
    <location>
        <begin position="118"/>
        <end position="151"/>
    </location>
</feature>
<dbReference type="InterPro" id="IPR004358">
    <property type="entry name" value="Sig_transdc_His_kin-like_C"/>
</dbReference>
<dbReference type="Gene3D" id="3.30.565.10">
    <property type="entry name" value="Histidine kinase-like ATPase, C-terminal domain"/>
    <property type="match status" value="1"/>
</dbReference>
<dbReference type="PROSITE" id="PS50005">
    <property type="entry name" value="TPR"/>
    <property type="match status" value="2"/>
</dbReference>
<dbReference type="Gene3D" id="1.10.287.130">
    <property type="match status" value="1"/>
</dbReference>
<evidence type="ECO:0000256" key="2">
    <source>
        <dbReference type="ARBA" id="ARBA00012438"/>
    </source>
</evidence>
<comment type="caution">
    <text evidence="9">The sequence shown here is derived from an EMBL/GenBank/DDBJ whole genome shotgun (WGS) entry which is preliminary data.</text>
</comment>
<dbReference type="SMART" id="SM00028">
    <property type="entry name" value="TPR"/>
    <property type="match status" value="5"/>
</dbReference>
<dbReference type="PROSITE" id="PS50109">
    <property type="entry name" value="HIS_KIN"/>
    <property type="match status" value="1"/>
</dbReference>
<dbReference type="InterPro" id="IPR003594">
    <property type="entry name" value="HATPase_dom"/>
</dbReference>
<comment type="catalytic activity">
    <reaction evidence="1">
        <text>ATP + protein L-histidine = ADP + protein N-phospho-L-histidine.</text>
        <dbReference type="EC" id="2.7.13.3"/>
    </reaction>
</comment>
<keyword evidence="5" id="KW-0418">Kinase</keyword>
<feature type="domain" description="Histidine kinase" evidence="8">
    <location>
        <begin position="437"/>
        <end position="652"/>
    </location>
</feature>
<feature type="repeat" description="TPR" evidence="6">
    <location>
        <begin position="158"/>
        <end position="191"/>
    </location>
</feature>
<organism evidence="9 10">
    <name type="scientific">Splendidivirga corallicola</name>
    <dbReference type="NCBI Taxonomy" id="3051826"/>
    <lineage>
        <taxon>Bacteria</taxon>
        <taxon>Pseudomonadati</taxon>
        <taxon>Bacteroidota</taxon>
        <taxon>Cytophagia</taxon>
        <taxon>Cytophagales</taxon>
        <taxon>Splendidivirgaceae</taxon>
        <taxon>Splendidivirga</taxon>
    </lineage>
</organism>
<evidence type="ECO:0000259" key="8">
    <source>
        <dbReference type="PROSITE" id="PS50109"/>
    </source>
</evidence>
<proteinExistence type="predicted"/>
<keyword evidence="6" id="KW-0802">TPR repeat</keyword>
<dbReference type="SMART" id="SM00388">
    <property type="entry name" value="HisKA"/>
    <property type="match status" value="1"/>
</dbReference>
<evidence type="ECO:0000313" key="10">
    <source>
        <dbReference type="Proteomes" id="UP001172082"/>
    </source>
</evidence>
<feature type="coiled-coil region" evidence="7">
    <location>
        <begin position="382"/>
        <end position="430"/>
    </location>
</feature>
<dbReference type="InterPro" id="IPR036890">
    <property type="entry name" value="HATPase_C_sf"/>
</dbReference>
<dbReference type="PANTHER" id="PTHR43047">
    <property type="entry name" value="TWO-COMPONENT HISTIDINE PROTEIN KINASE"/>
    <property type="match status" value="1"/>
</dbReference>
<evidence type="ECO:0000256" key="1">
    <source>
        <dbReference type="ARBA" id="ARBA00000085"/>
    </source>
</evidence>
<accession>A0ABT8KMB1</accession>
<dbReference type="Pfam" id="PF02518">
    <property type="entry name" value="HATPase_c"/>
    <property type="match status" value="1"/>
</dbReference>
<keyword evidence="10" id="KW-1185">Reference proteome</keyword>
<dbReference type="SUPFAM" id="SSF47384">
    <property type="entry name" value="Homodimeric domain of signal transducing histidine kinase"/>
    <property type="match status" value="1"/>
</dbReference>
<name>A0ABT8KMB1_9BACT</name>
<evidence type="ECO:0000256" key="6">
    <source>
        <dbReference type="PROSITE-ProRule" id="PRU00339"/>
    </source>
</evidence>
<dbReference type="Proteomes" id="UP001172082">
    <property type="component" value="Unassembled WGS sequence"/>
</dbReference>
<sequence length="662" mass="75828">MKKVLLILLFPLNGLFAQQNSIDSLKQVLSDPLTDSLKIKTFLDIADLYKNDLPDSALKYAEKSLALAKRTKDPLNLFDSKKVIGYIHFNRSNYAKALEYYIGALHLADSLKLETRIFTGYNNVGTVYDEQGNYDKALEYYLKAMELSKKANDSLGHTIALMNVGWIYDNQNKETEALEYYHRSLELSKLIEDHEGVAFTSLNMGLINLEKSEYQLAIKMFERCIAVCREQDNYNYLVVDALNPLAMTYFKKNQFQKSIKKAREALTLASEIDYKKGMSKASGILSRNYEKLRYFEKSLFYFRMEKAYNDSIFNLEKTKAMSNMQANYELEKKQMQIESLNKDQLLKDEVISYHAMQRNALITGFAFLLIIAFILIKSNNQKQSINKLLNEKNLEIQNKNDELAALNEEIIQQNESIVQQRNRLEDLNNIKDNLFSIVSHDFRGPLRSLKGMLNLWLMGDLTQEETNLLAKELDEKVELTSNFLEDLLSWAKSQMQNMDPKPKAFYLKRIIEENIRLQQPLADKKSINVNSLISEDIRAHADLEMIKLVVRNLLSNAIKFSSEKDVINLTAYKGDGYVTISIQDTGVGISKEDQAKLFELETYSTIGTANEKGTGLGLLLCKDFVEKNGGKIWVESKQGSGSTFKFTVPLYFEESESTSFSA</sequence>
<evidence type="ECO:0000256" key="4">
    <source>
        <dbReference type="ARBA" id="ARBA00022679"/>
    </source>
</evidence>
<evidence type="ECO:0000313" key="9">
    <source>
        <dbReference type="EMBL" id="MDN5201859.1"/>
    </source>
</evidence>
<dbReference type="PRINTS" id="PR00344">
    <property type="entry name" value="BCTRLSENSOR"/>
</dbReference>
<dbReference type="InterPro" id="IPR011990">
    <property type="entry name" value="TPR-like_helical_dom_sf"/>
</dbReference>
<keyword evidence="3" id="KW-0597">Phosphoprotein</keyword>
<dbReference type="InterPro" id="IPR019734">
    <property type="entry name" value="TPR_rpt"/>
</dbReference>
<dbReference type="Gene3D" id="1.25.40.10">
    <property type="entry name" value="Tetratricopeptide repeat domain"/>
    <property type="match status" value="2"/>
</dbReference>
<dbReference type="Pfam" id="PF13424">
    <property type="entry name" value="TPR_12"/>
    <property type="match status" value="1"/>
</dbReference>
<dbReference type="SMART" id="SM00387">
    <property type="entry name" value="HATPase_c"/>
    <property type="match status" value="1"/>
</dbReference>
<evidence type="ECO:0000256" key="7">
    <source>
        <dbReference type="SAM" id="Coils"/>
    </source>
</evidence>
<reference evidence="9" key="1">
    <citation type="submission" date="2023-06" db="EMBL/GenBank/DDBJ databases">
        <title>Genomic of Parafulvivirga corallium.</title>
        <authorList>
            <person name="Wang G."/>
        </authorList>
    </citation>
    <scope>NUCLEOTIDE SEQUENCE</scope>
    <source>
        <strain evidence="9">BMA10</strain>
    </source>
</reference>
<dbReference type="PANTHER" id="PTHR43047:SF72">
    <property type="entry name" value="OSMOSENSING HISTIDINE PROTEIN KINASE SLN1"/>
    <property type="match status" value="1"/>
</dbReference>
<dbReference type="CDD" id="cd00082">
    <property type="entry name" value="HisKA"/>
    <property type="match status" value="1"/>
</dbReference>
<evidence type="ECO:0000256" key="3">
    <source>
        <dbReference type="ARBA" id="ARBA00022553"/>
    </source>
</evidence>
<keyword evidence="4" id="KW-0808">Transferase</keyword>
<dbReference type="EC" id="2.7.13.3" evidence="2"/>
<dbReference type="PROSITE" id="PS50293">
    <property type="entry name" value="TPR_REGION"/>
    <property type="match status" value="1"/>
</dbReference>
<dbReference type="SUPFAM" id="SSF55874">
    <property type="entry name" value="ATPase domain of HSP90 chaperone/DNA topoisomerase II/histidine kinase"/>
    <property type="match status" value="1"/>
</dbReference>
<dbReference type="RefSeq" id="WP_346751884.1">
    <property type="nucleotide sequence ID" value="NZ_JAUJEA010000003.1"/>
</dbReference>
<dbReference type="InterPro" id="IPR005467">
    <property type="entry name" value="His_kinase_dom"/>
</dbReference>
<protein>
    <recommendedName>
        <fullName evidence="2">histidine kinase</fullName>
        <ecNumber evidence="2">2.7.13.3</ecNumber>
    </recommendedName>
</protein>
<dbReference type="InterPro" id="IPR003661">
    <property type="entry name" value="HisK_dim/P_dom"/>
</dbReference>
<dbReference type="EMBL" id="JAUJEA010000003">
    <property type="protein sequence ID" value="MDN5201859.1"/>
    <property type="molecule type" value="Genomic_DNA"/>
</dbReference>
<keyword evidence="7" id="KW-0175">Coiled coil</keyword>
<evidence type="ECO:0000256" key="5">
    <source>
        <dbReference type="ARBA" id="ARBA00022777"/>
    </source>
</evidence>
<dbReference type="InterPro" id="IPR036097">
    <property type="entry name" value="HisK_dim/P_sf"/>
</dbReference>
<dbReference type="SUPFAM" id="SSF48452">
    <property type="entry name" value="TPR-like"/>
    <property type="match status" value="2"/>
</dbReference>